<sequence>MTQDDLDVLGDIPALRSLAFHMEICTKTTPWEDPRPEDWLRIRKGFQSLNSFRFECGPWEWMCLIFEAGSMPKLEILDLEVPSVENYLIQKLGFDLGINNLSCISTVTLRFSNRGCSQENEVAIRKSVSIHRNRPALEIIRKKARS</sequence>
<reference evidence="3" key="1">
    <citation type="journal article" date="2009" name="PLoS Genet.">
        <title>Sequencing, mapping, and analysis of 27,455 maize full-length cDNAs.</title>
        <authorList>
            <person name="Soderlund C."/>
            <person name="Descour A."/>
            <person name="Kudrna D."/>
            <person name="Bomhoff M."/>
            <person name="Boyd L."/>
            <person name="Currie J."/>
            <person name="Angelova A."/>
            <person name="Collura K."/>
            <person name="Wissotski M."/>
            <person name="Ashley E."/>
            <person name="Morrow D."/>
            <person name="Fernandes J."/>
            <person name="Walbot V."/>
            <person name="Yu Y."/>
        </authorList>
    </citation>
    <scope>NUCLEOTIDE SEQUENCE</scope>
    <source>
        <strain evidence="3">B73</strain>
    </source>
</reference>
<evidence type="ECO:0000313" key="3">
    <source>
        <dbReference type="EMBL" id="ACN25767.1"/>
    </source>
</evidence>
<keyword evidence="1" id="KW-0677">Repeat</keyword>
<accession>C0HFG4</accession>
<dbReference type="EMBL" id="BT061070">
    <property type="protein sequence ID" value="ACN25767.1"/>
    <property type="molecule type" value="mRNA"/>
</dbReference>
<dbReference type="AlphaFoldDB" id="C0HFG4"/>
<protein>
    <recommendedName>
        <fullName evidence="2">Disease resistance R13L4/SHOC-2-like LRR domain-containing protein</fullName>
    </recommendedName>
</protein>
<name>C0HFG4_MAIZE</name>
<dbReference type="Pfam" id="PF23598">
    <property type="entry name" value="LRR_14"/>
    <property type="match status" value="1"/>
</dbReference>
<dbReference type="InterPro" id="IPR055414">
    <property type="entry name" value="LRR_R13L4/SHOC2-like"/>
</dbReference>
<evidence type="ECO:0000259" key="2">
    <source>
        <dbReference type="Pfam" id="PF23598"/>
    </source>
</evidence>
<feature type="domain" description="Disease resistance R13L4/SHOC-2-like LRR" evidence="2">
    <location>
        <begin position="1"/>
        <end position="137"/>
    </location>
</feature>
<organism evidence="3">
    <name type="scientific">Zea mays</name>
    <name type="common">Maize</name>
    <dbReference type="NCBI Taxonomy" id="4577"/>
    <lineage>
        <taxon>Eukaryota</taxon>
        <taxon>Viridiplantae</taxon>
        <taxon>Streptophyta</taxon>
        <taxon>Embryophyta</taxon>
        <taxon>Tracheophyta</taxon>
        <taxon>Spermatophyta</taxon>
        <taxon>Magnoliopsida</taxon>
        <taxon>Liliopsida</taxon>
        <taxon>Poales</taxon>
        <taxon>Poaceae</taxon>
        <taxon>PACMAD clade</taxon>
        <taxon>Panicoideae</taxon>
        <taxon>Andropogonodae</taxon>
        <taxon>Andropogoneae</taxon>
        <taxon>Tripsacinae</taxon>
        <taxon>Zea</taxon>
    </lineage>
</organism>
<evidence type="ECO:0000256" key="1">
    <source>
        <dbReference type="ARBA" id="ARBA00022737"/>
    </source>
</evidence>
<proteinExistence type="evidence at transcript level"/>